<dbReference type="InterPro" id="IPR052564">
    <property type="entry name" value="N-acetyltrans/Recomb-assoc"/>
</dbReference>
<dbReference type="EC" id="2.3.1.-" evidence="2"/>
<evidence type="ECO:0000313" key="3">
    <source>
        <dbReference type="Proteomes" id="UP001299265"/>
    </source>
</evidence>
<evidence type="ECO:0000259" key="1">
    <source>
        <dbReference type="PROSITE" id="PS51186"/>
    </source>
</evidence>
<dbReference type="AlphaFoldDB" id="A0AAP2RHJ6"/>
<dbReference type="Gene3D" id="3.40.630.30">
    <property type="match status" value="1"/>
</dbReference>
<proteinExistence type="predicted"/>
<dbReference type="PROSITE" id="PS51186">
    <property type="entry name" value="GNAT"/>
    <property type="match status" value="1"/>
</dbReference>
<dbReference type="GO" id="GO:0016747">
    <property type="term" value="F:acyltransferase activity, transferring groups other than amino-acyl groups"/>
    <property type="evidence" value="ECO:0007669"/>
    <property type="project" value="InterPro"/>
</dbReference>
<organism evidence="2 3">
    <name type="scientific">Lientehia hominis</name>
    <dbReference type="NCBI Taxonomy" id="2897778"/>
    <lineage>
        <taxon>Bacteria</taxon>
        <taxon>Bacillati</taxon>
        <taxon>Bacillota</taxon>
        <taxon>Clostridia</taxon>
        <taxon>Lachnospirales</taxon>
        <taxon>Lachnospiraceae</taxon>
        <taxon>Lientehia</taxon>
    </lineage>
</organism>
<accession>A0AAP2RHJ6</accession>
<name>A0AAP2RHJ6_9FIRM</name>
<protein>
    <submittedName>
        <fullName evidence="2">GNAT family N-acetyltransferase</fullName>
        <ecNumber evidence="2">2.3.1.-</ecNumber>
    </submittedName>
</protein>
<keyword evidence="2" id="KW-0012">Acyltransferase</keyword>
<dbReference type="EMBL" id="JAJNOR010000001">
    <property type="protein sequence ID" value="MCD2491569.1"/>
    <property type="molecule type" value="Genomic_DNA"/>
</dbReference>
<evidence type="ECO:0000313" key="2">
    <source>
        <dbReference type="EMBL" id="MCD2491569.1"/>
    </source>
</evidence>
<dbReference type="PANTHER" id="PTHR43451">
    <property type="entry name" value="ACETYLTRANSFERASE (GNAT) FAMILY PROTEIN"/>
    <property type="match status" value="1"/>
</dbReference>
<dbReference type="Proteomes" id="UP001299265">
    <property type="component" value="Unassembled WGS sequence"/>
</dbReference>
<keyword evidence="2" id="KW-0808">Transferase</keyword>
<dbReference type="CDD" id="cd04301">
    <property type="entry name" value="NAT_SF"/>
    <property type="match status" value="1"/>
</dbReference>
<dbReference type="Pfam" id="PF13673">
    <property type="entry name" value="Acetyltransf_10"/>
    <property type="match status" value="1"/>
</dbReference>
<feature type="domain" description="N-acetyltransferase" evidence="1">
    <location>
        <begin position="1"/>
        <end position="149"/>
    </location>
</feature>
<gene>
    <name evidence="2" type="ORF">LQE92_02865</name>
</gene>
<comment type="caution">
    <text evidence="2">The sequence shown here is derived from an EMBL/GenBank/DDBJ whole genome shotgun (WGS) entry which is preliminary data.</text>
</comment>
<dbReference type="RefSeq" id="WP_231061494.1">
    <property type="nucleotide sequence ID" value="NZ_JAJNOR010000001.1"/>
</dbReference>
<dbReference type="PANTHER" id="PTHR43451:SF1">
    <property type="entry name" value="ACETYLTRANSFERASE"/>
    <property type="match status" value="1"/>
</dbReference>
<sequence length="149" mass="17036">MKIRNYQPSDCICLAELFYDTVHVVNAQDYTEEQLNVWASGNVDLEKWNQSFLDHHTLIAVENEMIVGFGDIDKTGYLDRLFVHKDHQRKGIASAICDELECAAGGAKITTEASVTAKPFFEKRGYQVVKEQQIERQGILLTNYVMELY</sequence>
<dbReference type="SUPFAM" id="SSF55729">
    <property type="entry name" value="Acyl-CoA N-acyltransferases (Nat)"/>
    <property type="match status" value="1"/>
</dbReference>
<dbReference type="InterPro" id="IPR000182">
    <property type="entry name" value="GNAT_dom"/>
</dbReference>
<reference evidence="2 3" key="1">
    <citation type="submission" date="2021-11" db="EMBL/GenBank/DDBJ databases">
        <title>Lacrimispora sp. nov. NSJ-141 isolated from human feces.</title>
        <authorList>
            <person name="Abdugheni R."/>
        </authorList>
    </citation>
    <scope>NUCLEOTIDE SEQUENCE [LARGE SCALE GENOMIC DNA]</scope>
    <source>
        <strain evidence="2 3">NSJ-141</strain>
    </source>
</reference>
<keyword evidence="3" id="KW-1185">Reference proteome</keyword>
<dbReference type="InterPro" id="IPR016181">
    <property type="entry name" value="Acyl_CoA_acyltransferase"/>
</dbReference>